<keyword evidence="4 12" id="KW-0347">Helicase</keyword>
<accession>A0ABN3EAN1</accession>
<dbReference type="Pfam" id="PF16203">
    <property type="entry name" value="ERCC3_RAD25_C"/>
    <property type="match status" value="1"/>
</dbReference>
<dbReference type="PANTHER" id="PTHR11274:SF0">
    <property type="entry name" value="GENERAL TRANSCRIPTION AND DNA REPAIR FACTOR IIH HELICASE SUBUNIT XPB"/>
    <property type="match status" value="1"/>
</dbReference>
<dbReference type="RefSeq" id="WP_344637806.1">
    <property type="nucleotide sequence ID" value="NZ_BAAATR010000017.1"/>
</dbReference>
<evidence type="ECO:0000256" key="1">
    <source>
        <dbReference type="ARBA" id="ARBA00006637"/>
    </source>
</evidence>
<dbReference type="NCBIfam" id="NF045503">
    <property type="entry name" value="repair_heli_XPB"/>
    <property type="match status" value="1"/>
</dbReference>
<evidence type="ECO:0000256" key="2">
    <source>
        <dbReference type="ARBA" id="ARBA00022741"/>
    </source>
</evidence>
<protein>
    <recommendedName>
        <fullName evidence="8">DNA 3'-5' helicase</fullName>
        <ecNumber evidence="8">5.6.2.4</ecNumber>
    </recommendedName>
</protein>
<comment type="similarity">
    <text evidence="1">Belongs to the helicase family. RAD25/XPB subfamily.</text>
</comment>
<dbReference type="PANTHER" id="PTHR11274">
    <property type="entry name" value="RAD25/XP-B DNA REPAIR HELICASE"/>
    <property type="match status" value="1"/>
</dbReference>
<dbReference type="InterPro" id="IPR032438">
    <property type="entry name" value="ERCC3_RAD25_C"/>
</dbReference>
<dbReference type="GO" id="GO:0004386">
    <property type="term" value="F:helicase activity"/>
    <property type="evidence" value="ECO:0007669"/>
    <property type="project" value="UniProtKB-KW"/>
</dbReference>
<dbReference type="EC" id="5.6.2.4" evidence="8"/>
<proteinExistence type="inferred from homology"/>
<dbReference type="PRINTS" id="PR00851">
    <property type="entry name" value="XRODRMPGMNTB"/>
</dbReference>
<organism evidence="12 13">
    <name type="scientific">Kitasatospora cystarginea</name>
    <dbReference type="NCBI Taxonomy" id="58350"/>
    <lineage>
        <taxon>Bacteria</taxon>
        <taxon>Bacillati</taxon>
        <taxon>Actinomycetota</taxon>
        <taxon>Actinomycetes</taxon>
        <taxon>Kitasatosporales</taxon>
        <taxon>Streptomycetaceae</taxon>
        <taxon>Kitasatospora</taxon>
    </lineage>
</organism>
<dbReference type="Pfam" id="PF04851">
    <property type="entry name" value="ResIII"/>
    <property type="match status" value="1"/>
</dbReference>
<name>A0ABN3EAN1_9ACTN</name>
<dbReference type="SUPFAM" id="SSF52540">
    <property type="entry name" value="P-loop containing nucleoside triphosphate hydrolases"/>
    <property type="match status" value="2"/>
</dbReference>
<comment type="catalytic activity">
    <reaction evidence="7">
        <text>Couples ATP hydrolysis with the unwinding of duplex DNA by translocating in the 3'-5' direction.</text>
        <dbReference type="EC" id="5.6.2.4"/>
    </reaction>
</comment>
<keyword evidence="2" id="KW-0547">Nucleotide-binding</keyword>
<comment type="catalytic activity">
    <reaction evidence="9">
        <text>ATP + H2O = ADP + phosphate + H(+)</text>
        <dbReference type="Rhea" id="RHEA:13065"/>
        <dbReference type="ChEBI" id="CHEBI:15377"/>
        <dbReference type="ChEBI" id="CHEBI:15378"/>
        <dbReference type="ChEBI" id="CHEBI:30616"/>
        <dbReference type="ChEBI" id="CHEBI:43474"/>
        <dbReference type="ChEBI" id="CHEBI:456216"/>
        <dbReference type="EC" id="5.6.2.4"/>
    </reaction>
</comment>
<dbReference type="InterPro" id="IPR014001">
    <property type="entry name" value="Helicase_ATP-bd"/>
</dbReference>
<dbReference type="Gene3D" id="3.40.50.300">
    <property type="entry name" value="P-loop containing nucleotide triphosphate hydrolases"/>
    <property type="match status" value="2"/>
</dbReference>
<evidence type="ECO:0000256" key="6">
    <source>
        <dbReference type="ARBA" id="ARBA00023235"/>
    </source>
</evidence>
<evidence type="ECO:0000256" key="8">
    <source>
        <dbReference type="ARBA" id="ARBA00034808"/>
    </source>
</evidence>
<keyword evidence="5" id="KW-0067">ATP-binding</keyword>
<dbReference type="InterPro" id="IPR027417">
    <property type="entry name" value="P-loop_NTPase"/>
</dbReference>
<dbReference type="InterPro" id="IPR050615">
    <property type="entry name" value="ATP-dep_DNA_Helicase"/>
</dbReference>
<dbReference type="SMART" id="SM00490">
    <property type="entry name" value="HELICc"/>
    <property type="match status" value="1"/>
</dbReference>
<dbReference type="CDD" id="cd18789">
    <property type="entry name" value="SF2_C_XPB"/>
    <property type="match status" value="1"/>
</dbReference>
<evidence type="ECO:0000313" key="13">
    <source>
        <dbReference type="Proteomes" id="UP001500305"/>
    </source>
</evidence>
<keyword evidence="3" id="KW-0378">Hydrolase</keyword>
<dbReference type="PROSITE" id="PS51192">
    <property type="entry name" value="HELICASE_ATP_BIND_1"/>
    <property type="match status" value="1"/>
</dbReference>
<sequence length="544" mass="60543">MNDGPLIVQSDKTLLLEIDHPKAADCRRAIAPFAELERAPEHVHTYRVTPLGLWNARAAGHDAEQVVDALVNYSRYPVPHALLVDVAETMARYGRLQLSKHPVHGLVLTTTDRPVLEEVLRSKRIAPLVGARVDADTVIVHPSERGQIKQVLLKLGWPAEDHAGYVDGEAHPIHLEEDGWALRPYQKQAVEGFWHGGSGVVVLPCGAGKTLVGAAAMAEAKSTTLILVTNTVSARQWKHELVKRTSLTEDEIGEYSGTRKEIRPVTIATYQVMTTKRKGVYPHLELFDARNWGLVVYDEVHLLPAPVFKFTADLQARRRLGLTATLVREDGREGDVFSLIGPKRFDAPWKEIEAQGYIAPADCCEVRVTLTDSERLAYATAEPEERYRFCSTTATKRRVVEALVRKHKDDQTLIIGQYIDQLDELGEALGAPVIKGETSNPQREKLFDAFRNKEISVLVVSKVANFSIDLPEATVAIQVSGTFGSRQEEAQRLGRVLRPKADGHAAHFYSVVARDTVDQDFAAHRQRFLAEQGYAYRIIDADDV</sequence>
<dbReference type="InterPro" id="IPR032830">
    <property type="entry name" value="XPB/Ssl2_N"/>
</dbReference>
<evidence type="ECO:0000259" key="10">
    <source>
        <dbReference type="PROSITE" id="PS51192"/>
    </source>
</evidence>
<reference evidence="12 13" key="1">
    <citation type="journal article" date="2019" name="Int. J. Syst. Evol. Microbiol.">
        <title>The Global Catalogue of Microorganisms (GCM) 10K type strain sequencing project: providing services to taxonomists for standard genome sequencing and annotation.</title>
        <authorList>
            <consortium name="The Broad Institute Genomics Platform"/>
            <consortium name="The Broad Institute Genome Sequencing Center for Infectious Disease"/>
            <person name="Wu L."/>
            <person name="Ma J."/>
        </authorList>
    </citation>
    <scope>NUCLEOTIDE SEQUENCE [LARGE SCALE GENOMIC DNA]</scope>
    <source>
        <strain evidence="12 13">JCM 7356</strain>
    </source>
</reference>
<dbReference type="CDD" id="cd18029">
    <property type="entry name" value="DEXHc_XPB"/>
    <property type="match status" value="1"/>
</dbReference>
<dbReference type="EMBL" id="BAAATR010000017">
    <property type="protein sequence ID" value="GAA2252495.1"/>
    <property type="molecule type" value="Genomic_DNA"/>
</dbReference>
<dbReference type="Proteomes" id="UP001500305">
    <property type="component" value="Unassembled WGS sequence"/>
</dbReference>
<feature type="domain" description="Helicase ATP-binding" evidence="10">
    <location>
        <begin position="190"/>
        <end position="344"/>
    </location>
</feature>
<dbReference type="InterPro" id="IPR001650">
    <property type="entry name" value="Helicase_C-like"/>
</dbReference>
<keyword evidence="13" id="KW-1185">Reference proteome</keyword>
<dbReference type="SMART" id="SM00487">
    <property type="entry name" value="DEXDc"/>
    <property type="match status" value="1"/>
</dbReference>
<dbReference type="PROSITE" id="PS51194">
    <property type="entry name" value="HELICASE_CTER"/>
    <property type="match status" value="1"/>
</dbReference>
<evidence type="ECO:0000256" key="5">
    <source>
        <dbReference type="ARBA" id="ARBA00022840"/>
    </source>
</evidence>
<dbReference type="InterPro" id="IPR006935">
    <property type="entry name" value="Helicase/UvrB_N"/>
</dbReference>
<evidence type="ECO:0000256" key="3">
    <source>
        <dbReference type="ARBA" id="ARBA00022801"/>
    </source>
</evidence>
<keyword evidence="6" id="KW-0413">Isomerase</keyword>
<evidence type="ECO:0000256" key="7">
    <source>
        <dbReference type="ARBA" id="ARBA00034617"/>
    </source>
</evidence>
<evidence type="ECO:0000256" key="9">
    <source>
        <dbReference type="ARBA" id="ARBA00048988"/>
    </source>
</evidence>
<feature type="domain" description="Helicase C-terminal" evidence="11">
    <location>
        <begin position="398"/>
        <end position="544"/>
    </location>
</feature>
<comment type="caution">
    <text evidence="12">The sequence shown here is derived from an EMBL/GenBank/DDBJ whole genome shotgun (WGS) entry which is preliminary data.</text>
</comment>
<evidence type="ECO:0000259" key="11">
    <source>
        <dbReference type="PROSITE" id="PS51194"/>
    </source>
</evidence>
<gene>
    <name evidence="12" type="ORF">GCM10010430_40060</name>
</gene>
<dbReference type="Pfam" id="PF13625">
    <property type="entry name" value="Helicase_C_3"/>
    <property type="match status" value="1"/>
</dbReference>
<evidence type="ECO:0000313" key="12">
    <source>
        <dbReference type="EMBL" id="GAA2252495.1"/>
    </source>
</evidence>
<evidence type="ECO:0000256" key="4">
    <source>
        <dbReference type="ARBA" id="ARBA00022806"/>
    </source>
</evidence>